<accession>A0A367ITD1</accession>
<dbReference type="EMBL" id="PJQM01005758">
    <property type="protein sequence ID" value="RCH80912.1"/>
    <property type="molecule type" value="Genomic_DNA"/>
</dbReference>
<gene>
    <name evidence="1" type="ORF">CU098_008539</name>
</gene>
<evidence type="ECO:0000313" key="1">
    <source>
        <dbReference type="EMBL" id="RCH80912.1"/>
    </source>
</evidence>
<sequence>MDENLNSPAWANALLQRIHQLESRLSSANLLNDDPNVQLRSPGSEFTPTIQMLEQHPYLEEDFFRRPLSDSDRRKYLFECPKNAMRQYDPPKINKVNVSTAHKQFDSHLHQIQYRLSGLTRPLD</sequence>
<keyword evidence="2" id="KW-1185">Reference proteome</keyword>
<evidence type="ECO:0000313" key="2">
    <source>
        <dbReference type="Proteomes" id="UP000253551"/>
    </source>
</evidence>
<name>A0A367ITD1_RHIST</name>
<dbReference type="Proteomes" id="UP000253551">
    <property type="component" value="Unassembled WGS sequence"/>
</dbReference>
<proteinExistence type="predicted"/>
<dbReference type="OrthoDB" id="5545891at2759"/>
<reference evidence="1 2" key="1">
    <citation type="journal article" date="2018" name="G3 (Bethesda)">
        <title>Phylogenetic and Phylogenomic Definition of Rhizopus Species.</title>
        <authorList>
            <person name="Gryganskyi A.P."/>
            <person name="Golan J."/>
            <person name="Dolatabadi S."/>
            <person name="Mondo S."/>
            <person name="Robb S."/>
            <person name="Idnurm A."/>
            <person name="Muszewska A."/>
            <person name="Steczkiewicz K."/>
            <person name="Masonjones S."/>
            <person name="Liao H.L."/>
            <person name="Gajdeczka M.T."/>
            <person name="Anike F."/>
            <person name="Vuek A."/>
            <person name="Anishchenko I.M."/>
            <person name="Voigt K."/>
            <person name="de Hoog G.S."/>
            <person name="Smith M.E."/>
            <person name="Heitman J."/>
            <person name="Vilgalys R."/>
            <person name="Stajich J.E."/>
        </authorList>
    </citation>
    <scope>NUCLEOTIDE SEQUENCE [LARGE SCALE GENOMIC DNA]</scope>
    <source>
        <strain evidence="1 2">LSU 92-RS-03</strain>
    </source>
</reference>
<dbReference type="AlphaFoldDB" id="A0A367ITD1"/>
<feature type="non-terminal residue" evidence="1">
    <location>
        <position position="124"/>
    </location>
</feature>
<comment type="caution">
    <text evidence="1">The sequence shown here is derived from an EMBL/GenBank/DDBJ whole genome shotgun (WGS) entry which is preliminary data.</text>
</comment>
<organism evidence="1 2">
    <name type="scientific">Rhizopus stolonifer</name>
    <name type="common">Rhizopus nigricans</name>
    <dbReference type="NCBI Taxonomy" id="4846"/>
    <lineage>
        <taxon>Eukaryota</taxon>
        <taxon>Fungi</taxon>
        <taxon>Fungi incertae sedis</taxon>
        <taxon>Mucoromycota</taxon>
        <taxon>Mucoromycotina</taxon>
        <taxon>Mucoromycetes</taxon>
        <taxon>Mucorales</taxon>
        <taxon>Mucorineae</taxon>
        <taxon>Rhizopodaceae</taxon>
        <taxon>Rhizopus</taxon>
    </lineage>
</organism>
<protein>
    <submittedName>
        <fullName evidence="1">Uncharacterized protein</fullName>
    </submittedName>
</protein>